<keyword evidence="3" id="KW-0274">FAD</keyword>
<protein>
    <submittedName>
        <fullName evidence="7">Acyl-CoA dehydrogenase</fullName>
    </submittedName>
</protein>
<dbReference type="InterPro" id="IPR052161">
    <property type="entry name" value="Mycobact_Acyl-CoA_DH"/>
</dbReference>
<name>A0A8J2ZDW9_9PROT</name>
<dbReference type="InterPro" id="IPR046373">
    <property type="entry name" value="Acyl-CoA_Oxase/DH_mid-dom_sf"/>
</dbReference>
<evidence type="ECO:0000256" key="3">
    <source>
        <dbReference type="ARBA" id="ARBA00022827"/>
    </source>
</evidence>
<evidence type="ECO:0000259" key="5">
    <source>
        <dbReference type="Pfam" id="PF02770"/>
    </source>
</evidence>
<evidence type="ECO:0000256" key="2">
    <source>
        <dbReference type="ARBA" id="ARBA00022630"/>
    </source>
</evidence>
<dbReference type="InterPro" id="IPR006091">
    <property type="entry name" value="Acyl-CoA_Oxase/DH_mid-dom"/>
</dbReference>
<accession>A0A8J2ZDW9</accession>
<dbReference type="InterPro" id="IPR009100">
    <property type="entry name" value="AcylCoA_DH/oxidase_NM_dom_sf"/>
</dbReference>
<dbReference type="Gene3D" id="1.10.540.10">
    <property type="entry name" value="Acyl-CoA dehydrogenase/oxidase, N-terminal domain"/>
    <property type="match status" value="1"/>
</dbReference>
<dbReference type="Pfam" id="PF02770">
    <property type="entry name" value="Acyl-CoA_dh_M"/>
    <property type="match status" value="1"/>
</dbReference>
<comment type="cofactor">
    <cofactor evidence="1">
        <name>FAD</name>
        <dbReference type="ChEBI" id="CHEBI:57692"/>
    </cofactor>
</comment>
<dbReference type="EMBL" id="BMKS01000014">
    <property type="protein sequence ID" value="GGG46146.1"/>
    <property type="molecule type" value="Genomic_DNA"/>
</dbReference>
<dbReference type="Gene3D" id="1.20.140.10">
    <property type="entry name" value="Butyryl-CoA Dehydrogenase, subunit A, domain 3"/>
    <property type="match status" value="1"/>
</dbReference>
<dbReference type="Pfam" id="PF02771">
    <property type="entry name" value="Acyl-CoA_dh_N"/>
    <property type="match status" value="1"/>
</dbReference>
<dbReference type="InterPro" id="IPR037069">
    <property type="entry name" value="AcylCoA_DH/ox_N_sf"/>
</dbReference>
<keyword evidence="8" id="KW-1185">Reference proteome</keyword>
<feature type="domain" description="Acyl-CoA oxidase/dehydrogenase middle" evidence="5">
    <location>
        <begin position="129"/>
        <end position="227"/>
    </location>
</feature>
<evidence type="ECO:0000259" key="6">
    <source>
        <dbReference type="Pfam" id="PF02771"/>
    </source>
</evidence>
<evidence type="ECO:0000256" key="1">
    <source>
        <dbReference type="ARBA" id="ARBA00001974"/>
    </source>
</evidence>
<reference evidence="7 8" key="1">
    <citation type="journal article" date="2014" name="Int. J. Syst. Evol. Microbiol.">
        <title>Complete genome sequence of Corynebacterium casei LMG S-19264T (=DSM 44701T), isolated from a smear-ripened cheese.</title>
        <authorList>
            <consortium name="US DOE Joint Genome Institute (JGI-PGF)"/>
            <person name="Walter F."/>
            <person name="Albersmeier A."/>
            <person name="Kalinowski J."/>
            <person name="Ruckert C."/>
        </authorList>
    </citation>
    <scope>NUCLEOTIDE SEQUENCE [LARGE SCALE GENOMIC DNA]</scope>
    <source>
        <strain evidence="7 8">CGMCC 1.16330</strain>
    </source>
</reference>
<dbReference type="GO" id="GO:0003995">
    <property type="term" value="F:acyl-CoA dehydrogenase activity"/>
    <property type="evidence" value="ECO:0007669"/>
    <property type="project" value="InterPro"/>
</dbReference>
<keyword evidence="4" id="KW-0560">Oxidoreductase</keyword>
<dbReference type="PROSITE" id="PS00072">
    <property type="entry name" value="ACYL_COA_DH_1"/>
    <property type="match status" value="1"/>
</dbReference>
<comment type="caution">
    <text evidence="7">The sequence shown here is derived from an EMBL/GenBank/DDBJ whole genome shotgun (WGS) entry which is preliminary data.</text>
</comment>
<proteinExistence type="predicted"/>
<dbReference type="InterPro" id="IPR036250">
    <property type="entry name" value="AcylCo_DH-like_C"/>
</dbReference>
<organism evidence="7 8">
    <name type="scientific">Caldovatus sediminis</name>
    <dbReference type="NCBI Taxonomy" id="2041189"/>
    <lineage>
        <taxon>Bacteria</taxon>
        <taxon>Pseudomonadati</taxon>
        <taxon>Pseudomonadota</taxon>
        <taxon>Alphaproteobacteria</taxon>
        <taxon>Acetobacterales</taxon>
        <taxon>Roseomonadaceae</taxon>
        <taxon>Caldovatus</taxon>
    </lineage>
</organism>
<dbReference type="GO" id="GO:0050660">
    <property type="term" value="F:flavin adenine dinucleotide binding"/>
    <property type="evidence" value="ECO:0007669"/>
    <property type="project" value="InterPro"/>
</dbReference>
<dbReference type="SUPFAM" id="SSF47203">
    <property type="entry name" value="Acyl-CoA dehydrogenase C-terminal domain-like"/>
    <property type="match status" value="1"/>
</dbReference>
<dbReference type="SUPFAM" id="SSF56645">
    <property type="entry name" value="Acyl-CoA dehydrogenase NM domain-like"/>
    <property type="match status" value="1"/>
</dbReference>
<dbReference type="RefSeq" id="WP_188902934.1">
    <property type="nucleotide sequence ID" value="NZ_BMKS01000014.1"/>
</dbReference>
<evidence type="ECO:0000313" key="7">
    <source>
        <dbReference type="EMBL" id="GGG46146.1"/>
    </source>
</evidence>
<dbReference type="Gene3D" id="2.40.110.10">
    <property type="entry name" value="Butyryl-CoA Dehydrogenase, subunit A, domain 2"/>
    <property type="match status" value="1"/>
</dbReference>
<evidence type="ECO:0000313" key="8">
    <source>
        <dbReference type="Proteomes" id="UP000597507"/>
    </source>
</evidence>
<gene>
    <name evidence="7" type="ORF">GCM10010964_36860</name>
</gene>
<dbReference type="GO" id="GO:0005886">
    <property type="term" value="C:plasma membrane"/>
    <property type="evidence" value="ECO:0007669"/>
    <property type="project" value="TreeGrafter"/>
</dbReference>
<dbReference type="InterPro" id="IPR013786">
    <property type="entry name" value="AcylCoA_DH/ox_N"/>
</dbReference>
<dbReference type="Proteomes" id="UP000597507">
    <property type="component" value="Unassembled WGS sequence"/>
</dbReference>
<feature type="domain" description="Acyl-CoA dehydrogenase/oxidase N-terminal" evidence="6">
    <location>
        <begin position="17"/>
        <end position="125"/>
    </location>
</feature>
<dbReference type="PANTHER" id="PTHR43292:SF4">
    <property type="entry name" value="ACYL-COA DEHYDROGENASE FADE34"/>
    <property type="match status" value="1"/>
</dbReference>
<evidence type="ECO:0000256" key="4">
    <source>
        <dbReference type="ARBA" id="ARBA00023002"/>
    </source>
</evidence>
<dbReference type="PANTHER" id="PTHR43292">
    <property type="entry name" value="ACYL-COA DEHYDROGENASE"/>
    <property type="match status" value="1"/>
</dbReference>
<dbReference type="AlphaFoldDB" id="A0A8J2ZDW9"/>
<dbReference type="InterPro" id="IPR006089">
    <property type="entry name" value="Acyl-CoA_DH_CS"/>
</dbReference>
<keyword evidence="2" id="KW-0285">Flavoprotein</keyword>
<dbReference type="FunFam" id="2.40.110.10:FF:000011">
    <property type="entry name" value="Acyl-CoA dehydrogenase FadE34"/>
    <property type="match status" value="1"/>
</dbReference>
<sequence>MVGLRFEPRDTPPGSAALRREVRAFLAEHGRGWTPEVRGRSWMGFDRAFSRAVGARGWIGMTWPRRYGGHERSAMERYVVLEEMLAAGAPVGAHWIGDRQSGPLLLRFGTEAQRMRLLPAIARGEAAFCIGLSEPDSGSDLASLRTRAERVPGGGWRLNGRKIWTSFAHLCDWMIALVRTAPAERDGPRHAGLSQFLVDLRLPGITIRPIRELTGEEGFNEVTFDDVPLPEDALIGREGEGWAQATSELAFERSGPDRILSSYPLLAAAAEAAADPVPIGRMVARLATLRAMSLSVAGMLEDGRSPAVEAALVKDIGNAFEQAVPERVRDLLDVADAPEGLRRLHAYVTQVAPTFSLRGGTREILRGIIARELGLR</sequence>